<evidence type="ECO:0000256" key="4">
    <source>
        <dbReference type="ARBA" id="ARBA00022598"/>
    </source>
</evidence>
<feature type="binding site" evidence="11">
    <location>
        <position position="246"/>
    </location>
    <ligand>
        <name>L-glutamine</name>
        <dbReference type="ChEBI" id="CHEBI:58359"/>
    </ligand>
</feature>
<keyword evidence="5 11" id="KW-0547">Nucleotide-binding</keyword>
<dbReference type="PANTHER" id="PTHR43418:SF7">
    <property type="entry name" value="CARBAMOYL-PHOSPHATE SYNTHASE SMALL CHAIN"/>
    <property type="match status" value="1"/>
</dbReference>
<comment type="pathway">
    <text evidence="2 11">Amino-acid biosynthesis; L-arginine biosynthesis; carbamoyl phosphate from bicarbonate: step 1/1.</text>
</comment>
<dbReference type="GO" id="GO:0005524">
    <property type="term" value="F:ATP binding"/>
    <property type="evidence" value="ECO:0007669"/>
    <property type="project" value="UniProtKB-UniRule"/>
</dbReference>
<reference evidence="13" key="1">
    <citation type="submission" date="2020-07" db="EMBL/GenBank/DDBJ databases">
        <title>Vallitalea pronyensis genome.</title>
        <authorList>
            <person name="Postec A."/>
        </authorList>
    </citation>
    <scope>NUCLEOTIDE SEQUENCE</scope>
    <source>
        <strain evidence="13">FatNI3</strain>
    </source>
</reference>
<evidence type="ECO:0000259" key="12">
    <source>
        <dbReference type="SMART" id="SM01097"/>
    </source>
</evidence>
<evidence type="ECO:0000256" key="9">
    <source>
        <dbReference type="ARBA" id="ARBA00048816"/>
    </source>
</evidence>
<feature type="binding site" evidence="11">
    <location>
        <position position="249"/>
    </location>
    <ligand>
        <name>L-glutamine</name>
        <dbReference type="ChEBI" id="CHEBI:58359"/>
    </ligand>
</feature>
<evidence type="ECO:0000256" key="6">
    <source>
        <dbReference type="ARBA" id="ARBA00022840"/>
    </source>
</evidence>
<dbReference type="CDD" id="cd01744">
    <property type="entry name" value="GATase1_CPSase"/>
    <property type="match status" value="1"/>
</dbReference>
<dbReference type="InterPro" id="IPR006274">
    <property type="entry name" value="CarbamoylP_synth_ssu"/>
</dbReference>
<dbReference type="PRINTS" id="PR00096">
    <property type="entry name" value="GATASE"/>
</dbReference>
<dbReference type="NCBIfam" id="TIGR01368">
    <property type="entry name" value="CPSaseIIsmall"/>
    <property type="match status" value="1"/>
</dbReference>
<dbReference type="Gene3D" id="3.50.30.20">
    <property type="entry name" value="Carbamoyl-phosphate synthase small subunit, N-terminal domain"/>
    <property type="match status" value="1"/>
</dbReference>
<evidence type="ECO:0000256" key="10">
    <source>
        <dbReference type="ARBA" id="ARBA00049285"/>
    </source>
</evidence>
<keyword evidence="6 11" id="KW-0067">ATP-binding</keyword>
<gene>
    <name evidence="11 13" type="primary">carA</name>
    <name evidence="13" type="ORF">HZI73_17210</name>
</gene>
<feature type="binding site" evidence="11">
    <location>
        <position position="287"/>
    </location>
    <ligand>
        <name>L-glutamine</name>
        <dbReference type="ChEBI" id="CHEBI:58359"/>
    </ligand>
</feature>
<comment type="function">
    <text evidence="11">Small subunit of the glutamine-dependent carbamoyl phosphate synthetase (CPSase). CPSase catalyzes the formation of carbamoyl phosphate from the ammonia moiety of glutamine, carbonate, and phosphate donated by ATP, constituting the first step of 2 biosynthetic pathways, one leading to arginine and/or urea and the other to pyrimidine nucleotides. The small subunit (glutamine amidotransferase) binds and cleaves glutamine to supply the large subunit with the substrate ammonia.</text>
</comment>
<dbReference type="SMART" id="SM01097">
    <property type="entry name" value="CPSase_sm_chain"/>
    <property type="match status" value="1"/>
</dbReference>
<evidence type="ECO:0000313" key="14">
    <source>
        <dbReference type="Proteomes" id="UP000683246"/>
    </source>
</evidence>
<organism evidence="13 14">
    <name type="scientific">Vallitalea pronyensis</name>
    <dbReference type="NCBI Taxonomy" id="1348613"/>
    <lineage>
        <taxon>Bacteria</taxon>
        <taxon>Bacillati</taxon>
        <taxon>Bacillota</taxon>
        <taxon>Clostridia</taxon>
        <taxon>Lachnospirales</taxon>
        <taxon>Vallitaleaceae</taxon>
        <taxon>Vallitalea</taxon>
    </lineage>
</organism>
<dbReference type="PRINTS" id="PR00099">
    <property type="entry name" value="CPSGATASE"/>
</dbReference>
<keyword evidence="8 11" id="KW-0665">Pyrimidine biosynthesis</keyword>
<feature type="binding site" evidence="11">
    <location>
        <position position="220"/>
    </location>
    <ligand>
        <name>L-glutamine</name>
        <dbReference type="ChEBI" id="CHEBI:58359"/>
    </ligand>
</feature>
<dbReference type="PANTHER" id="PTHR43418">
    <property type="entry name" value="MULTIFUNCTIONAL TRYPTOPHAN BIOSYNTHESIS PROTEIN-RELATED"/>
    <property type="match status" value="1"/>
</dbReference>
<dbReference type="InterPro" id="IPR050472">
    <property type="entry name" value="Anth_synth/Amidotransfase"/>
</dbReference>
<dbReference type="EC" id="6.3.5.5" evidence="11"/>
<sequence length="351" mass="38973">MDALLVLEDGTVLTGKSFGATTTVIGELVFNTGMTGYTEILTDPSYKGQVVMLTYPLIGNYGINDEDMESSEIQVSALVVKSYDPIPHHWQCKENIHNYLVKHNIPGIYGIDTRMLTKKIRTRGTMKCMVTTDINHEELLQQVAEYPLPTNVVEQVSIKNVEHIGGQGKKIGVIDLGVKRGIIKQLRNLGCDIHVFPQDTPVDTIMQFNLDALLFSNGPGDPKDAVKPIETAKALIGKLPIWGICLGHQILALALGGDTYKLKFGHRGSNHPVIELQTNKVFISSQNHGYAVDESSFTNHMVKTFENVNDHTVEGFNCLPQQIYTVQFHPEEGPGPEDCHAIFHDWLNRIS</sequence>
<protein>
    <recommendedName>
        <fullName evidence="11">Carbamoyl phosphate synthase small chain</fullName>
        <ecNumber evidence="11">6.3.5.5</ecNumber>
    </recommendedName>
    <alternativeName>
        <fullName evidence="11">Carbamoyl phosphate synthetase glutamine chain</fullName>
    </alternativeName>
</protein>
<feature type="binding site" evidence="11">
    <location>
        <position position="290"/>
    </location>
    <ligand>
        <name>L-glutamine</name>
        <dbReference type="ChEBI" id="CHEBI:58359"/>
    </ligand>
</feature>
<evidence type="ECO:0000256" key="7">
    <source>
        <dbReference type="ARBA" id="ARBA00022962"/>
    </source>
</evidence>
<comment type="subunit">
    <text evidence="11">Composed of two chains; the small (or glutamine) chain promotes the hydrolysis of glutamine to ammonia, which is used by the large (or ammonia) chain to synthesize carbamoyl phosphate. Tetramer of heterodimers (alpha,beta)4.</text>
</comment>
<dbReference type="GO" id="GO:0044205">
    <property type="term" value="P:'de novo' UMP biosynthetic process"/>
    <property type="evidence" value="ECO:0007669"/>
    <property type="project" value="UniProtKB-UniRule"/>
</dbReference>
<dbReference type="UniPathway" id="UPA00068">
    <property type="reaction ID" value="UER00171"/>
</dbReference>
<name>A0A8J8SHY8_9FIRM</name>
<comment type="similarity">
    <text evidence="3 11">Belongs to the CarA family.</text>
</comment>
<dbReference type="Pfam" id="PF00988">
    <property type="entry name" value="CPSase_sm_chain"/>
    <property type="match status" value="1"/>
</dbReference>
<comment type="catalytic activity">
    <reaction evidence="9 11">
        <text>hydrogencarbonate + L-glutamine + 2 ATP + H2O = carbamoyl phosphate + L-glutamate + 2 ADP + phosphate + 2 H(+)</text>
        <dbReference type="Rhea" id="RHEA:18633"/>
        <dbReference type="ChEBI" id="CHEBI:15377"/>
        <dbReference type="ChEBI" id="CHEBI:15378"/>
        <dbReference type="ChEBI" id="CHEBI:17544"/>
        <dbReference type="ChEBI" id="CHEBI:29985"/>
        <dbReference type="ChEBI" id="CHEBI:30616"/>
        <dbReference type="ChEBI" id="CHEBI:43474"/>
        <dbReference type="ChEBI" id="CHEBI:58228"/>
        <dbReference type="ChEBI" id="CHEBI:58359"/>
        <dbReference type="ChEBI" id="CHEBI:456216"/>
        <dbReference type="EC" id="6.3.5.5"/>
    </reaction>
</comment>
<feature type="binding site" evidence="11">
    <location>
        <position position="289"/>
    </location>
    <ligand>
        <name>L-glutamine</name>
        <dbReference type="ChEBI" id="CHEBI:58359"/>
    </ligand>
</feature>
<dbReference type="InterPro" id="IPR002474">
    <property type="entry name" value="CarbamoylP_synth_ssu_N"/>
</dbReference>
<evidence type="ECO:0000256" key="3">
    <source>
        <dbReference type="ARBA" id="ARBA00007800"/>
    </source>
</evidence>
<feature type="binding site" evidence="11">
    <location>
        <position position="218"/>
    </location>
    <ligand>
        <name>L-glutamine</name>
        <dbReference type="ChEBI" id="CHEBI:58359"/>
    </ligand>
</feature>
<dbReference type="Pfam" id="PF00117">
    <property type="entry name" value="GATase"/>
    <property type="match status" value="1"/>
</dbReference>
<feature type="region of interest" description="CPSase" evidence="11">
    <location>
        <begin position="1"/>
        <end position="169"/>
    </location>
</feature>
<dbReference type="SUPFAM" id="SSF52317">
    <property type="entry name" value="Class I glutamine amidotransferase-like"/>
    <property type="match status" value="1"/>
</dbReference>
<dbReference type="NCBIfam" id="NF009475">
    <property type="entry name" value="PRK12838.1"/>
    <property type="match status" value="1"/>
</dbReference>
<accession>A0A8J8SHY8</accession>
<evidence type="ECO:0000313" key="13">
    <source>
        <dbReference type="EMBL" id="QUI23923.1"/>
    </source>
</evidence>
<dbReference type="HAMAP" id="MF_01209">
    <property type="entry name" value="CPSase_S_chain"/>
    <property type="match status" value="1"/>
</dbReference>
<dbReference type="InterPro" id="IPR035686">
    <property type="entry name" value="CPSase_GATase1"/>
</dbReference>
<dbReference type="UniPathway" id="UPA00070">
    <property type="reaction ID" value="UER00115"/>
</dbReference>
<evidence type="ECO:0000256" key="2">
    <source>
        <dbReference type="ARBA" id="ARBA00005077"/>
    </source>
</evidence>
<dbReference type="InterPro" id="IPR036480">
    <property type="entry name" value="CarbP_synth_ssu_N_sf"/>
</dbReference>
<dbReference type="InterPro" id="IPR017926">
    <property type="entry name" value="GATASE"/>
</dbReference>
<keyword evidence="11" id="KW-0028">Amino-acid biosynthesis</keyword>
<feature type="domain" description="Carbamoyl-phosphate synthase small subunit N-terminal" evidence="12">
    <location>
        <begin position="1"/>
        <end position="131"/>
    </location>
</feature>
<proteinExistence type="inferred from homology"/>
<evidence type="ECO:0000256" key="11">
    <source>
        <dbReference type="HAMAP-Rule" id="MF_01209"/>
    </source>
</evidence>
<keyword evidence="7 11" id="KW-0315">Glutamine amidotransferase</keyword>
<dbReference type="FunFam" id="3.50.30.20:FF:000001">
    <property type="entry name" value="Carbamoyl-phosphate synthase small chain"/>
    <property type="match status" value="1"/>
</dbReference>
<dbReference type="InterPro" id="IPR029062">
    <property type="entry name" value="Class_I_gatase-like"/>
</dbReference>
<dbReference type="GO" id="GO:0004088">
    <property type="term" value="F:carbamoyl-phosphate synthase (glutamine-hydrolyzing) activity"/>
    <property type="evidence" value="ECO:0007669"/>
    <property type="project" value="UniProtKB-UniRule"/>
</dbReference>
<evidence type="ECO:0000256" key="8">
    <source>
        <dbReference type="ARBA" id="ARBA00022975"/>
    </source>
</evidence>
<dbReference type="KEGG" id="vpy:HZI73_17210"/>
<dbReference type="Proteomes" id="UP000683246">
    <property type="component" value="Chromosome"/>
</dbReference>
<dbReference type="RefSeq" id="WP_212694613.1">
    <property type="nucleotide sequence ID" value="NZ_CP058649.1"/>
</dbReference>
<dbReference type="EMBL" id="CP058649">
    <property type="protein sequence ID" value="QUI23923.1"/>
    <property type="molecule type" value="Genomic_DNA"/>
</dbReference>
<feature type="active site" evidence="11">
    <location>
        <position position="331"/>
    </location>
</feature>
<keyword evidence="14" id="KW-1185">Reference proteome</keyword>
<feature type="active site" description="Nucleophile" evidence="11">
    <location>
        <position position="245"/>
    </location>
</feature>
<dbReference type="Gene3D" id="3.40.50.880">
    <property type="match status" value="1"/>
</dbReference>
<feature type="active site" evidence="11">
    <location>
        <position position="329"/>
    </location>
</feature>
<evidence type="ECO:0000256" key="1">
    <source>
        <dbReference type="ARBA" id="ARBA00004812"/>
    </source>
</evidence>
<comment type="pathway">
    <text evidence="1 11">Pyrimidine metabolism; UMP biosynthesis via de novo pathway; (S)-dihydroorotate from bicarbonate: step 1/3.</text>
</comment>
<dbReference type="AlphaFoldDB" id="A0A8J8SHY8"/>
<dbReference type="PROSITE" id="PS51273">
    <property type="entry name" value="GATASE_TYPE_1"/>
    <property type="match status" value="1"/>
</dbReference>
<dbReference type="SUPFAM" id="SSF52021">
    <property type="entry name" value="Carbamoyl phosphate synthetase, small subunit N-terminal domain"/>
    <property type="match status" value="1"/>
</dbReference>
<feature type="binding site" evidence="11">
    <location>
        <position position="45"/>
    </location>
    <ligand>
        <name>L-glutamine</name>
        <dbReference type="ChEBI" id="CHEBI:58359"/>
    </ligand>
</feature>
<keyword evidence="4 11" id="KW-0436">Ligase</keyword>
<dbReference type="GO" id="GO:0006207">
    <property type="term" value="P:'de novo' pyrimidine nucleobase biosynthetic process"/>
    <property type="evidence" value="ECO:0007669"/>
    <property type="project" value="InterPro"/>
</dbReference>
<evidence type="ECO:0000256" key="5">
    <source>
        <dbReference type="ARBA" id="ARBA00022741"/>
    </source>
</evidence>
<dbReference type="PRINTS" id="PR00097">
    <property type="entry name" value="ANTSNTHASEII"/>
</dbReference>
<comment type="catalytic activity">
    <reaction evidence="10 11">
        <text>L-glutamine + H2O = L-glutamate + NH4(+)</text>
        <dbReference type="Rhea" id="RHEA:15889"/>
        <dbReference type="ChEBI" id="CHEBI:15377"/>
        <dbReference type="ChEBI" id="CHEBI:28938"/>
        <dbReference type="ChEBI" id="CHEBI:29985"/>
        <dbReference type="ChEBI" id="CHEBI:58359"/>
    </reaction>
</comment>
<keyword evidence="11" id="KW-0055">Arginine biosynthesis</keyword>
<dbReference type="GO" id="GO:0006541">
    <property type="term" value="P:glutamine metabolic process"/>
    <property type="evidence" value="ECO:0007669"/>
    <property type="project" value="InterPro"/>
</dbReference>
<dbReference type="GO" id="GO:0006526">
    <property type="term" value="P:L-arginine biosynthetic process"/>
    <property type="evidence" value="ECO:0007669"/>
    <property type="project" value="UniProtKB-UniRule"/>
</dbReference>